<feature type="region of interest" description="Disordered" evidence="1">
    <location>
        <begin position="1"/>
        <end position="145"/>
    </location>
</feature>
<organism evidence="3 4">
    <name type="scientific">Mortierella hygrophila</name>
    <dbReference type="NCBI Taxonomy" id="979708"/>
    <lineage>
        <taxon>Eukaryota</taxon>
        <taxon>Fungi</taxon>
        <taxon>Fungi incertae sedis</taxon>
        <taxon>Mucoromycota</taxon>
        <taxon>Mortierellomycotina</taxon>
        <taxon>Mortierellomycetes</taxon>
        <taxon>Mortierellales</taxon>
        <taxon>Mortierellaceae</taxon>
        <taxon>Mortierella</taxon>
    </lineage>
</organism>
<dbReference type="InterPro" id="IPR009057">
    <property type="entry name" value="Homeodomain-like_sf"/>
</dbReference>
<dbReference type="AlphaFoldDB" id="A0A9P6F025"/>
<gene>
    <name evidence="3" type="primary">BDP1</name>
    <name evidence="3" type="ORF">EC957_006166</name>
</gene>
<protein>
    <submittedName>
        <fullName evidence="3">Transcription factor TFIIIB component B</fullName>
    </submittedName>
</protein>
<feature type="compositionally biased region" description="Low complexity" evidence="1">
    <location>
        <begin position="56"/>
        <end position="75"/>
    </location>
</feature>
<feature type="compositionally biased region" description="Acidic residues" evidence="1">
    <location>
        <begin position="504"/>
        <end position="521"/>
    </location>
</feature>
<evidence type="ECO:0000313" key="3">
    <source>
        <dbReference type="EMBL" id="KAF9538846.1"/>
    </source>
</evidence>
<feature type="compositionally biased region" description="Acidic residues" evidence="1">
    <location>
        <begin position="225"/>
        <end position="234"/>
    </location>
</feature>
<feature type="region of interest" description="Disordered" evidence="1">
    <location>
        <begin position="158"/>
        <end position="236"/>
    </location>
</feature>
<dbReference type="Pfam" id="PF15963">
    <property type="entry name" value="Myb_DNA-bind_7"/>
    <property type="match status" value="1"/>
</dbReference>
<dbReference type="SMART" id="SM00717">
    <property type="entry name" value="SANT"/>
    <property type="match status" value="1"/>
</dbReference>
<feature type="compositionally biased region" description="Polar residues" evidence="1">
    <location>
        <begin position="37"/>
        <end position="55"/>
    </location>
</feature>
<dbReference type="GO" id="GO:0000126">
    <property type="term" value="C:transcription factor TFIIIB complex"/>
    <property type="evidence" value="ECO:0007669"/>
    <property type="project" value="TreeGrafter"/>
</dbReference>
<dbReference type="Proteomes" id="UP000723463">
    <property type="component" value="Unassembled WGS sequence"/>
</dbReference>
<feature type="compositionally biased region" description="Acidic residues" evidence="1">
    <location>
        <begin position="296"/>
        <end position="310"/>
    </location>
</feature>
<evidence type="ECO:0000259" key="2">
    <source>
        <dbReference type="SMART" id="SM00717"/>
    </source>
</evidence>
<dbReference type="EMBL" id="JAAAXW010000280">
    <property type="protein sequence ID" value="KAF9538846.1"/>
    <property type="molecule type" value="Genomic_DNA"/>
</dbReference>
<accession>A0A9P6F025</accession>
<evidence type="ECO:0000256" key="1">
    <source>
        <dbReference type="SAM" id="MobiDB-lite"/>
    </source>
</evidence>
<feature type="region of interest" description="Disordered" evidence="1">
    <location>
        <begin position="504"/>
        <end position="527"/>
    </location>
</feature>
<keyword evidence="4" id="KW-1185">Reference proteome</keyword>
<dbReference type="SUPFAM" id="SSF46689">
    <property type="entry name" value="Homeodomain-like"/>
    <property type="match status" value="1"/>
</dbReference>
<proteinExistence type="predicted"/>
<feature type="compositionally biased region" description="Low complexity" evidence="1">
    <location>
        <begin position="130"/>
        <end position="140"/>
    </location>
</feature>
<reference evidence="3" key="1">
    <citation type="journal article" date="2020" name="Fungal Divers.">
        <title>Resolving the Mortierellaceae phylogeny through synthesis of multi-gene phylogenetics and phylogenomics.</title>
        <authorList>
            <person name="Vandepol N."/>
            <person name="Liber J."/>
            <person name="Desiro A."/>
            <person name="Na H."/>
            <person name="Kennedy M."/>
            <person name="Barry K."/>
            <person name="Grigoriev I.V."/>
            <person name="Miller A.N."/>
            <person name="O'Donnell K."/>
            <person name="Stajich J.E."/>
            <person name="Bonito G."/>
        </authorList>
    </citation>
    <scope>NUCLEOTIDE SEQUENCE</scope>
    <source>
        <strain evidence="3">NRRL 2591</strain>
    </source>
</reference>
<dbReference type="InterPro" id="IPR001005">
    <property type="entry name" value="SANT/Myb"/>
</dbReference>
<dbReference type="GO" id="GO:0001156">
    <property type="term" value="F:TFIIIC-class transcription factor complex binding"/>
    <property type="evidence" value="ECO:0007669"/>
    <property type="project" value="TreeGrafter"/>
</dbReference>
<name>A0A9P6F025_9FUNG</name>
<sequence>MSGISTRIDKGTTRFAPKLKARPNRSKVATASEDGTPATTPSIDGSDTGSFGASLTESDTGSSSNNNTSNPSLSTGPEKSAVETTSRRLSTATPMSPPPSNIRVMGTPKSPVFSPTKVVSKPAQEIQTLSSSSASTSSSSHAPKPAAVAIIPGSSSLAIKPPAVKGGASVISLPSTRGRAESEDISGEDDEDDNDGFTPPKKKTKAKYIRPKNNRFGAGAAEESQLTEDGEEIVPDYSDTPMYEFVKDMGTGRRSKIFLEHQKIMDEKRRVKRLEKINREVRIAEGREASETPAPEGEEEEDYPEGEDDYTSVKKDEKDKQRAKSETVTPKAAPVKTFAPQVRVVDGRIELDMDSLTVDHAIVDAADHLEPLEYVDESAATRFTNSASYSKKNKSEKWSEEDTELFFEALSQWGTDFGIICKIFPKKSRIAIRNKFKREDRINHARVEQALNKKTPIDLESYSQMTNTEFPEVDELGLVKKPEEDGEEPLFDPAFEDEYGDEFADEEMEPQEEIVEDDGGEEIVGSI</sequence>
<dbReference type="CDD" id="cd00167">
    <property type="entry name" value="SANT"/>
    <property type="match status" value="1"/>
</dbReference>
<feature type="compositionally biased region" description="Acidic residues" evidence="1">
    <location>
        <begin position="183"/>
        <end position="195"/>
    </location>
</feature>
<feature type="domain" description="Myb-like" evidence="2">
    <location>
        <begin position="394"/>
        <end position="442"/>
    </location>
</feature>
<dbReference type="PANTHER" id="PTHR22929">
    <property type="entry name" value="RNA POLYMERASE III TRANSCRIPTION INITIATION FACTOR B"/>
    <property type="match status" value="1"/>
</dbReference>
<feature type="compositionally biased region" description="Basic and acidic residues" evidence="1">
    <location>
        <begin position="311"/>
        <end position="325"/>
    </location>
</feature>
<dbReference type="PANTHER" id="PTHR22929:SF0">
    <property type="entry name" value="TRANSCRIPTION FACTOR TFIIIB COMPONENT B'' HOMOLOG"/>
    <property type="match status" value="1"/>
</dbReference>
<dbReference type="Gene3D" id="1.10.10.60">
    <property type="entry name" value="Homeodomain-like"/>
    <property type="match status" value="1"/>
</dbReference>
<dbReference type="GO" id="GO:0070898">
    <property type="term" value="P:RNA polymerase III preinitiation complex assembly"/>
    <property type="evidence" value="ECO:0007669"/>
    <property type="project" value="TreeGrafter"/>
</dbReference>
<feature type="compositionally biased region" description="Basic residues" evidence="1">
    <location>
        <begin position="200"/>
        <end position="213"/>
    </location>
</feature>
<feature type="compositionally biased region" description="Polar residues" evidence="1">
    <location>
        <begin position="82"/>
        <end position="94"/>
    </location>
</feature>
<comment type="caution">
    <text evidence="3">The sequence shown here is derived from an EMBL/GenBank/DDBJ whole genome shotgun (WGS) entry which is preliminary data.</text>
</comment>
<evidence type="ECO:0000313" key="4">
    <source>
        <dbReference type="Proteomes" id="UP000723463"/>
    </source>
</evidence>
<dbReference type="InterPro" id="IPR039467">
    <property type="entry name" value="TFIIIB_B''_Myb"/>
</dbReference>
<feature type="region of interest" description="Disordered" evidence="1">
    <location>
        <begin position="282"/>
        <end position="332"/>
    </location>
</feature>